<feature type="region of interest" description="Disordered" evidence="8">
    <location>
        <begin position="402"/>
        <end position="434"/>
    </location>
</feature>
<dbReference type="InterPro" id="IPR028889">
    <property type="entry name" value="USP"/>
</dbReference>
<dbReference type="FunFam" id="3.90.70.10:FF:000146">
    <property type="entry name" value="Ubiquitin-specific protease"/>
    <property type="match status" value="1"/>
</dbReference>
<evidence type="ECO:0000313" key="10">
    <source>
        <dbReference type="EMBL" id="QLQ79438.1"/>
    </source>
</evidence>
<evidence type="ECO:0000256" key="4">
    <source>
        <dbReference type="ARBA" id="ARBA00022670"/>
    </source>
</evidence>
<dbReference type="Gene3D" id="3.90.70.10">
    <property type="entry name" value="Cysteine proteinases"/>
    <property type="match status" value="1"/>
</dbReference>
<accession>A0A7H9HNU1</accession>
<dbReference type="GO" id="GO:0005634">
    <property type="term" value="C:nucleus"/>
    <property type="evidence" value="ECO:0007669"/>
    <property type="project" value="TreeGrafter"/>
</dbReference>
<keyword evidence="7" id="KW-0788">Thiol protease</keyword>
<evidence type="ECO:0000256" key="1">
    <source>
        <dbReference type="ARBA" id="ARBA00000707"/>
    </source>
</evidence>
<protein>
    <recommendedName>
        <fullName evidence="3">ubiquitinyl hydrolase 1</fullName>
        <ecNumber evidence="3">3.4.19.12</ecNumber>
    </recommendedName>
</protein>
<feature type="domain" description="USP" evidence="9">
    <location>
        <begin position="241"/>
        <end position="592"/>
    </location>
</feature>
<dbReference type="EMBL" id="CP059269">
    <property type="protein sequence ID" value="QLQ79438.1"/>
    <property type="molecule type" value="Genomic_DNA"/>
</dbReference>
<dbReference type="EC" id="3.4.19.12" evidence="3"/>
<dbReference type="GO" id="GO:0016579">
    <property type="term" value="P:protein deubiquitination"/>
    <property type="evidence" value="ECO:0007669"/>
    <property type="project" value="InterPro"/>
</dbReference>
<evidence type="ECO:0000313" key="11">
    <source>
        <dbReference type="Proteomes" id="UP000510647"/>
    </source>
</evidence>
<dbReference type="PANTHER" id="PTHR24006">
    <property type="entry name" value="UBIQUITIN CARBOXYL-TERMINAL HYDROLASE"/>
    <property type="match status" value="1"/>
</dbReference>
<feature type="compositionally biased region" description="Basic and acidic residues" evidence="8">
    <location>
        <begin position="47"/>
        <end position="58"/>
    </location>
</feature>
<name>A0A7H9HNU1_9SACH</name>
<dbReference type="PANTHER" id="PTHR24006:SF758">
    <property type="entry name" value="UBIQUITIN CARBOXYL-TERMINAL HYDROLASE 36"/>
    <property type="match status" value="1"/>
</dbReference>
<feature type="compositionally biased region" description="Basic and acidic residues" evidence="8">
    <location>
        <begin position="155"/>
        <end position="167"/>
    </location>
</feature>
<reference evidence="10 11" key="1">
    <citation type="submission" date="2020-06" db="EMBL/GenBank/DDBJ databases">
        <title>The yeast mating-type switching endonuclease HO is a domesticated member of an unorthodox homing genetic element family.</title>
        <authorList>
            <person name="Coughlan A.Y."/>
            <person name="Lombardi L."/>
            <person name="Braun-Galleani S."/>
            <person name="Martos A.R."/>
            <person name="Galeote V."/>
            <person name="Bigey F."/>
            <person name="Dequin S."/>
            <person name="Byrne K.P."/>
            <person name="Wolfe K.H."/>
        </authorList>
    </citation>
    <scope>NUCLEOTIDE SEQUENCE [LARGE SCALE GENOMIC DNA]</scope>
    <source>
        <strain evidence="10 11">CBS2947</strain>
    </source>
</reference>
<dbReference type="InterPro" id="IPR050164">
    <property type="entry name" value="Peptidase_C19"/>
</dbReference>
<feature type="compositionally biased region" description="Basic and acidic residues" evidence="8">
    <location>
        <begin position="415"/>
        <end position="427"/>
    </location>
</feature>
<keyword evidence="11" id="KW-1185">Reference proteome</keyword>
<dbReference type="AlphaFoldDB" id="A0A7H9HNU1"/>
<evidence type="ECO:0000256" key="3">
    <source>
        <dbReference type="ARBA" id="ARBA00012759"/>
    </source>
</evidence>
<feature type="region of interest" description="Disordered" evidence="8">
    <location>
        <begin position="47"/>
        <end position="201"/>
    </location>
</feature>
<evidence type="ECO:0000256" key="2">
    <source>
        <dbReference type="ARBA" id="ARBA00009085"/>
    </source>
</evidence>
<gene>
    <name evidence="10" type="ORF">HG537_0C00850</name>
</gene>
<feature type="compositionally biased region" description="Low complexity" evidence="8">
    <location>
        <begin position="615"/>
        <end position="632"/>
    </location>
</feature>
<dbReference type="GO" id="GO:0005829">
    <property type="term" value="C:cytosol"/>
    <property type="evidence" value="ECO:0007669"/>
    <property type="project" value="TreeGrafter"/>
</dbReference>
<dbReference type="Proteomes" id="UP000510647">
    <property type="component" value="Chromosome 3"/>
</dbReference>
<dbReference type="Pfam" id="PF00443">
    <property type="entry name" value="UCH"/>
    <property type="match status" value="1"/>
</dbReference>
<keyword evidence="4" id="KW-0645">Protease</keyword>
<evidence type="ECO:0000256" key="5">
    <source>
        <dbReference type="ARBA" id="ARBA00022786"/>
    </source>
</evidence>
<keyword evidence="5" id="KW-0833">Ubl conjugation pathway</keyword>
<dbReference type="SUPFAM" id="SSF54001">
    <property type="entry name" value="Cysteine proteinases"/>
    <property type="match status" value="1"/>
</dbReference>
<evidence type="ECO:0000256" key="6">
    <source>
        <dbReference type="ARBA" id="ARBA00022801"/>
    </source>
</evidence>
<comment type="catalytic activity">
    <reaction evidence="1">
        <text>Thiol-dependent hydrolysis of ester, thioester, amide, peptide and isopeptide bonds formed by the C-terminal Gly of ubiquitin (a 76-residue protein attached to proteins as an intracellular targeting signal).</text>
        <dbReference type="EC" id="3.4.19.12"/>
    </reaction>
</comment>
<feature type="region of interest" description="Disordered" evidence="8">
    <location>
        <begin position="613"/>
        <end position="648"/>
    </location>
</feature>
<evidence type="ECO:0000259" key="9">
    <source>
        <dbReference type="PROSITE" id="PS50235"/>
    </source>
</evidence>
<dbReference type="PROSITE" id="PS50235">
    <property type="entry name" value="USP_3"/>
    <property type="match status" value="1"/>
</dbReference>
<organism evidence="10 11">
    <name type="scientific">Torulaspora globosa</name>
    <dbReference type="NCBI Taxonomy" id="48254"/>
    <lineage>
        <taxon>Eukaryota</taxon>
        <taxon>Fungi</taxon>
        <taxon>Dikarya</taxon>
        <taxon>Ascomycota</taxon>
        <taxon>Saccharomycotina</taxon>
        <taxon>Saccharomycetes</taxon>
        <taxon>Saccharomycetales</taxon>
        <taxon>Saccharomycetaceae</taxon>
        <taxon>Torulaspora</taxon>
    </lineage>
</organism>
<evidence type="ECO:0000256" key="8">
    <source>
        <dbReference type="SAM" id="MobiDB-lite"/>
    </source>
</evidence>
<proteinExistence type="inferred from homology"/>
<dbReference type="GO" id="GO:0004843">
    <property type="term" value="F:cysteine-type deubiquitinase activity"/>
    <property type="evidence" value="ECO:0007669"/>
    <property type="project" value="UniProtKB-EC"/>
</dbReference>
<feature type="compositionally biased region" description="Low complexity" evidence="8">
    <location>
        <begin position="134"/>
        <end position="151"/>
    </location>
</feature>
<evidence type="ECO:0000256" key="7">
    <source>
        <dbReference type="ARBA" id="ARBA00022807"/>
    </source>
</evidence>
<sequence>MTMQDTIKPLVDRILSNPLQFKKSRMTADQDQVDLQEGPYVVIGKRDEVGRDGKKQCDEVGESGVVGGGRRSRRPQVPRSMAEAVSLYSRGDESLSDVDVNAGSGSSSGSGEQEFHEAEEYLEGGGASGEDLGDSLSSDESFGSDVGSVSDSQDDVSRVSDSERVQLQEEALEAAAEAEHDQDDELKHKLPASQRSITPPTTIGDIEQFYQLNENPHDTGSSGSGRIVKNWGPHLTQLKPRGLLNHGVTCYTNAAVQAMVHIPAVQHYLFDILRGKYDSTISRDSVSYTLAETSRKMWLPQDKNKKKQMPYHVNPKKLIGRLHDINCMMSEWQQEDSHEYFMSLMSRLQEDSVPRGHKLTESIIYDIFGGLLKQVVTCKSCGGVSKTEQPFYDLSLHLKGRKRPASQTDSAGNEVAKDQSEKNESNGKESGTVSGSRRFSIEKAIKDFFTPELIRVDKEQKGYVCEKCHKTTNAMKHNSIMRAPETLLIHLKKFRFNGTSSSKMKQAVSYPMFLDLTEYCEPDAKNHIVPAKYQLTTAVVHEGRSLSSGHYIVHCRQPDGSWAIYDDEYLNKTTERDVLKEPNAYYLLYTRLTPKEIKTNHRLNLNDLDIPLQTNGSFSNNNTPSSSPILNNRSKKWKKNKKRRFNRY</sequence>
<comment type="similarity">
    <text evidence="2">Belongs to the peptidase C19 family.</text>
</comment>
<dbReference type="GO" id="GO:0006508">
    <property type="term" value="P:proteolysis"/>
    <property type="evidence" value="ECO:0007669"/>
    <property type="project" value="UniProtKB-KW"/>
</dbReference>
<dbReference type="InterPro" id="IPR038765">
    <property type="entry name" value="Papain-like_cys_pep_sf"/>
</dbReference>
<dbReference type="InterPro" id="IPR001394">
    <property type="entry name" value="Peptidase_C19_UCH"/>
</dbReference>
<keyword evidence="6" id="KW-0378">Hydrolase</keyword>
<dbReference type="OrthoDB" id="289038at2759"/>
<feature type="compositionally biased region" description="Basic residues" evidence="8">
    <location>
        <begin position="633"/>
        <end position="648"/>
    </location>
</feature>